<dbReference type="InterPro" id="IPR027267">
    <property type="entry name" value="AH/BAR_dom_sf"/>
</dbReference>
<dbReference type="EMBL" id="SSOP01000143">
    <property type="protein sequence ID" value="KAB5590814.1"/>
    <property type="molecule type" value="Genomic_DNA"/>
</dbReference>
<comment type="caution">
    <text evidence="2">The sequence shown here is derived from an EMBL/GenBank/DDBJ whole genome shotgun (WGS) entry which is preliminary data.</text>
</comment>
<proteinExistence type="predicted"/>
<organism evidence="2 3">
    <name type="scientific">Ceratobasidium theobromae</name>
    <dbReference type="NCBI Taxonomy" id="1582974"/>
    <lineage>
        <taxon>Eukaryota</taxon>
        <taxon>Fungi</taxon>
        <taxon>Dikarya</taxon>
        <taxon>Basidiomycota</taxon>
        <taxon>Agaricomycotina</taxon>
        <taxon>Agaricomycetes</taxon>
        <taxon>Cantharellales</taxon>
        <taxon>Ceratobasidiaceae</taxon>
        <taxon>Ceratobasidium</taxon>
    </lineage>
</organism>
<dbReference type="OrthoDB" id="5599269at2759"/>
<sequence length="460" mass="50497">MTASIASNRSSIISQAFSVPAPDANLCALQKLSGIEAEVLTSLRGVIEQSNSSIKALRDWGESQGEDIKDVLSHSTNLLVQLSTALMHYTSCEQNIRIRENFESIQEQEQRLCTLRTQKMCVDNKIDAVQKKITKLNTDSKKTLCTFTHVHPAHIDHGLLSLKESLQEEARRASVDILAQEVCYLGCHIRTIDYANHELKAAIRDYKRQLTKELMSHKFGGILKLAGQMTIIGQAGQLIIQELPLDTSIAPANAQVPYAGQERTATLFSQAMTHIFGIQNSQIHFTLPPHQEDPLNNNVISIPAGSGETILSTTSPFSTISLCNGDVINTRPLETRRPRAVDSPNISGSSRRPSGYREPKQKSNSPTFTSVSARASAESPCYSVRSTKNGNTPSGSPSAVAILREGHQVPRFFQSPRSYRPPLPSSTHPPPRECPSPLGKFKDTYASKLKQGMASSSLRE</sequence>
<dbReference type="GO" id="GO:0005886">
    <property type="term" value="C:plasma membrane"/>
    <property type="evidence" value="ECO:0007669"/>
    <property type="project" value="TreeGrafter"/>
</dbReference>
<evidence type="ECO:0000256" key="1">
    <source>
        <dbReference type="SAM" id="MobiDB-lite"/>
    </source>
</evidence>
<evidence type="ECO:0000313" key="2">
    <source>
        <dbReference type="EMBL" id="KAB5590814.1"/>
    </source>
</evidence>
<dbReference type="AlphaFoldDB" id="A0A5N5QGL1"/>
<feature type="compositionally biased region" description="Polar residues" evidence="1">
    <location>
        <begin position="362"/>
        <end position="373"/>
    </location>
</feature>
<dbReference type="GO" id="GO:0008289">
    <property type="term" value="F:lipid binding"/>
    <property type="evidence" value="ECO:0007669"/>
    <property type="project" value="TreeGrafter"/>
</dbReference>
<feature type="compositionally biased region" description="Pro residues" evidence="1">
    <location>
        <begin position="419"/>
        <end position="434"/>
    </location>
</feature>
<dbReference type="InterPro" id="IPR028245">
    <property type="entry name" value="PIL1/LSP1"/>
</dbReference>
<dbReference type="GO" id="GO:0006897">
    <property type="term" value="P:endocytosis"/>
    <property type="evidence" value="ECO:0007669"/>
    <property type="project" value="TreeGrafter"/>
</dbReference>
<reference evidence="2 3" key="1">
    <citation type="journal article" date="2019" name="Fungal Biol. Biotechnol.">
        <title>Draft genome sequence of fastidious pathogen Ceratobasidium theobromae, which causes vascular-streak dieback in Theobroma cacao.</title>
        <authorList>
            <person name="Ali S.S."/>
            <person name="Asman A."/>
            <person name="Shao J."/>
            <person name="Firmansyah A.P."/>
            <person name="Susilo A.W."/>
            <person name="Rosmana A."/>
            <person name="McMahon P."/>
            <person name="Junaid M."/>
            <person name="Guest D."/>
            <person name="Kheng T.Y."/>
            <person name="Meinhardt L.W."/>
            <person name="Bailey B.A."/>
        </authorList>
    </citation>
    <scope>NUCLEOTIDE SEQUENCE [LARGE SCALE GENOMIC DNA]</scope>
    <source>
        <strain evidence="2 3">CT2</strain>
    </source>
</reference>
<feature type="compositionally biased region" description="Polar residues" evidence="1">
    <location>
        <begin position="384"/>
        <end position="397"/>
    </location>
</feature>
<dbReference type="GO" id="GO:0036286">
    <property type="term" value="C:eisosome filament"/>
    <property type="evidence" value="ECO:0007669"/>
    <property type="project" value="TreeGrafter"/>
</dbReference>
<accession>A0A5N5QGL1</accession>
<keyword evidence="3" id="KW-1185">Reference proteome</keyword>
<feature type="region of interest" description="Disordered" evidence="1">
    <location>
        <begin position="331"/>
        <end position="460"/>
    </location>
</feature>
<dbReference type="Proteomes" id="UP000383932">
    <property type="component" value="Unassembled WGS sequence"/>
</dbReference>
<protein>
    <submittedName>
        <fullName evidence="2">Uncharacterized protein</fullName>
    </submittedName>
</protein>
<name>A0A5N5QGL1_9AGAM</name>
<dbReference type="Gene3D" id="1.20.1270.60">
    <property type="entry name" value="Arfaptin homology (AH) domain/BAR domain"/>
    <property type="match status" value="1"/>
</dbReference>
<dbReference type="PANTHER" id="PTHR31962">
    <property type="entry name" value="SPHINGOLIPID LONG CHAIN BASE-RESPONSIVE PROTEIN PIL1"/>
    <property type="match status" value="1"/>
</dbReference>
<dbReference type="GO" id="GO:0070941">
    <property type="term" value="P:eisosome assembly"/>
    <property type="evidence" value="ECO:0007669"/>
    <property type="project" value="TreeGrafter"/>
</dbReference>
<evidence type="ECO:0000313" key="3">
    <source>
        <dbReference type="Proteomes" id="UP000383932"/>
    </source>
</evidence>
<gene>
    <name evidence="2" type="ORF">CTheo_5746</name>
</gene>
<dbReference type="PANTHER" id="PTHR31962:SF6">
    <property type="entry name" value="EISOSOME COMPONENT PIL1-DOMAIN-CONTAINING PROTEIN"/>
    <property type="match status" value="1"/>
</dbReference>